<dbReference type="Proteomes" id="UP000306192">
    <property type="component" value="Unassembled WGS sequence"/>
</dbReference>
<dbReference type="RefSeq" id="WP_136642062.1">
    <property type="nucleotide sequence ID" value="NZ_QYRT01000015.1"/>
</dbReference>
<accession>A0A4T2BXP2</accession>
<proteinExistence type="predicted"/>
<evidence type="ECO:0000313" key="1">
    <source>
        <dbReference type="EMBL" id="TIH36595.1"/>
    </source>
</evidence>
<protein>
    <submittedName>
        <fullName evidence="1">Uncharacterized protein</fullName>
    </submittedName>
</protein>
<sequence>MPELLTDDEIVAIAGATGEWFAPLPTVALSDFAEAEPAAERGARSLAVRELLSASHRDGAPLFAGESCALVQQIIRSPRTAVAYIAERDAPHRLSGGVTVLAVDDDARAVLDLVSTAGIHDLTAASAAEAEFAFFHFVRGAFELGVDAPPAPDGGRGGGRE</sequence>
<comment type="caution">
    <text evidence="1">The sequence shown here is derived from an EMBL/GenBank/DDBJ whole genome shotgun (WGS) entry which is preliminary data.</text>
</comment>
<feature type="non-terminal residue" evidence="1">
    <location>
        <position position="161"/>
    </location>
</feature>
<dbReference type="EMBL" id="QYRT01000015">
    <property type="protein sequence ID" value="TIH36595.1"/>
    <property type="molecule type" value="Genomic_DNA"/>
</dbReference>
<name>A0A4T2BXP2_9MICO</name>
<evidence type="ECO:0000313" key="2">
    <source>
        <dbReference type="Proteomes" id="UP000306192"/>
    </source>
</evidence>
<dbReference type="AlphaFoldDB" id="A0A4T2BXP2"/>
<gene>
    <name evidence="1" type="ORF">D4765_09485</name>
</gene>
<organism evidence="1 2">
    <name type="scientific">Subtercola vilae</name>
    <dbReference type="NCBI Taxonomy" id="2056433"/>
    <lineage>
        <taxon>Bacteria</taxon>
        <taxon>Bacillati</taxon>
        <taxon>Actinomycetota</taxon>
        <taxon>Actinomycetes</taxon>
        <taxon>Micrococcales</taxon>
        <taxon>Microbacteriaceae</taxon>
        <taxon>Subtercola</taxon>
    </lineage>
</organism>
<reference evidence="1 2" key="1">
    <citation type="journal article" date="2019" name="Microorganisms">
        <title>Systematic Affiliation and Genome Analysis of Subtercola vilae DB165(T) with Particular Emphasis on Cold Adaptation of an Isolate from a High-Altitude Cold Volcano Lake.</title>
        <authorList>
            <person name="Villalobos A.S."/>
            <person name="Wiese J."/>
            <person name="Imhoff J.F."/>
            <person name="Dorador C."/>
            <person name="Keller A."/>
            <person name="Hentschel U."/>
        </authorList>
    </citation>
    <scope>NUCLEOTIDE SEQUENCE [LARGE SCALE GENOMIC DNA]</scope>
    <source>
        <strain evidence="1 2">DB165</strain>
    </source>
</reference>
<keyword evidence="2" id="KW-1185">Reference proteome</keyword>